<dbReference type="Pfam" id="PF11662">
    <property type="entry name" value="DUF3263"/>
    <property type="match status" value="1"/>
</dbReference>
<proteinExistence type="predicted"/>
<dbReference type="Proteomes" id="UP000230161">
    <property type="component" value="Unassembled WGS sequence"/>
</dbReference>
<evidence type="ECO:0000313" key="2">
    <source>
        <dbReference type="Proteomes" id="UP000230161"/>
    </source>
</evidence>
<dbReference type="AlphaFoldDB" id="A0A2M9BVJ3"/>
<dbReference type="OrthoDB" id="3268863at2"/>
<comment type="caution">
    <text evidence="1">The sequence shown here is derived from an EMBL/GenBank/DDBJ whole genome shotgun (WGS) entry which is preliminary data.</text>
</comment>
<protein>
    <submittedName>
        <fullName evidence="1">Uncharacterized protein DUF3263</fullName>
    </submittedName>
</protein>
<name>A0A2M9BVJ3_9MICO</name>
<gene>
    <name evidence="1" type="ORF">CLV54_1759</name>
</gene>
<reference evidence="1 2" key="1">
    <citation type="submission" date="2017-11" db="EMBL/GenBank/DDBJ databases">
        <title>Genomic Encyclopedia of Archaeal and Bacterial Type Strains, Phase II (KMG-II): From Individual Species to Whole Genera.</title>
        <authorList>
            <person name="Goeker M."/>
        </authorList>
    </citation>
    <scope>NUCLEOTIDE SEQUENCE [LARGE SCALE GENOMIC DNA]</scope>
    <source>
        <strain evidence="1 2">DSM 25625</strain>
    </source>
</reference>
<accession>A0A2M9BVJ3</accession>
<evidence type="ECO:0000313" key="1">
    <source>
        <dbReference type="EMBL" id="PJJ61968.1"/>
    </source>
</evidence>
<keyword evidence="2" id="KW-1185">Reference proteome</keyword>
<sequence length="98" mass="11173">MEHAKRVGSEQSSLADSLTERDIRILAFERQWWRHAGAKEEAIRAEFGISSARYYQLLGTLIDSPAALVHDPLLVKRLLRMRDARTAARAARSLRNND</sequence>
<dbReference type="InterPro" id="IPR021678">
    <property type="entry name" value="DUF3263"/>
</dbReference>
<dbReference type="RefSeq" id="WP_100344584.1">
    <property type="nucleotide sequence ID" value="NZ_PGFB01000003.1"/>
</dbReference>
<dbReference type="EMBL" id="PGFB01000003">
    <property type="protein sequence ID" value="PJJ61968.1"/>
    <property type="molecule type" value="Genomic_DNA"/>
</dbReference>
<organism evidence="1 2">
    <name type="scientific">Compostimonas suwonensis</name>
    <dbReference type="NCBI Taxonomy" id="1048394"/>
    <lineage>
        <taxon>Bacteria</taxon>
        <taxon>Bacillati</taxon>
        <taxon>Actinomycetota</taxon>
        <taxon>Actinomycetes</taxon>
        <taxon>Micrococcales</taxon>
        <taxon>Microbacteriaceae</taxon>
        <taxon>Compostimonas</taxon>
    </lineage>
</organism>